<comment type="cofactor">
    <cofactor evidence="1">
        <name>Zn(2+)</name>
        <dbReference type="ChEBI" id="CHEBI:29105"/>
    </cofactor>
</comment>
<evidence type="ECO:0000256" key="1">
    <source>
        <dbReference type="ARBA" id="ARBA00001947"/>
    </source>
</evidence>
<accession>A0A0W1JF54</accession>
<keyword evidence="5" id="KW-0862">Zinc</keyword>
<dbReference type="GO" id="GO:0015948">
    <property type="term" value="P:methanogenesis"/>
    <property type="evidence" value="ECO:0007669"/>
    <property type="project" value="UniProtKB-KW"/>
</dbReference>
<dbReference type="PANTHER" id="PTHR47099:SF1">
    <property type="entry name" value="METHYLCOBAMIDE:COM METHYLTRANSFERASE MTBA"/>
    <property type="match status" value="1"/>
</dbReference>
<dbReference type="NCBIfam" id="TIGR01463">
    <property type="entry name" value="mtaA_cmuA"/>
    <property type="match status" value="1"/>
</dbReference>
<evidence type="ECO:0000313" key="8">
    <source>
        <dbReference type="EMBL" id="KTE90348.1"/>
    </source>
</evidence>
<dbReference type="Gene3D" id="3.20.20.210">
    <property type="match status" value="1"/>
</dbReference>
<dbReference type="RefSeq" id="WP_058491552.1">
    <property type="nucleotide sequence ID" value="NZ_LOCK01000039.1"/>
</dbReference>
<comment type="caution">
    <text evidence="8">The sequence shown here is derived from an EMBL/GenBank/DDBJ whole genome shotgun (WGS) entry which is preliminary data.</text>
</comment>
<dbReference type="CDD" id="cd03307">
    <property type="entry name" value="Mta_CmuA_like"/>
    <property type="match status" value="1"/>
</dbReference>
<feature type="domain" description="Uroporphyrinogen decarboxylase (URO-D)" evidence="7">
    <location>
        <begin position="7"/>
        <end position="337"/>
    </location>
</feature>
<keyword evidence="4" id="KW-0479">Metal-binding</keyword>
<sequence length="348" mass="38658">MSLGDMTPKERVMAAIYDHDLDFFPAICPTSVANFECMRLTNSFFPKAHFDAQSMADLAASAHHVLGFDTVMPYFSVHLEAEVLGCTISWGDGTVMPVITKRPFDRVEQFEPPTNFLNRPLCKQLLKAIRLLKKQSGGEVGIIGKVVGPWSLAYNLYGAENLLLDTILEPKRTFNFINELSSIPIEFAKAQFEAGADMITWADHVTSDLISAKLYEEFVLPIHKIAAAKLENRGPIILHICGNVMDRLDLIKKTGFKIFHIDSRNDIQKAVEICSDNILLTGSINNPYTLTNGSTSDVKKEVRRNIEQGIKLISPECAIPFKVPNANLLELVNSIHRAPLSSLGKTKS</sequence>
<name>A0A0W1JF54_DESHA</name>
<dbReference type="InterPro" id="IPR000257">
    <property type="entry name" value="Uroporphyrinogen_deCOase"/>
</dbReference>
<keyword evidence="6" id="KW-0484">Methanogenesis</keyword>
<evidence type="ECO:0000256" key="6">
    <source>
        <dbReference type="ARBA" id="ARBA00022994"/>
    </source>
</evidence>
<protein>
    <submittedName>
        <fullName evidence="8">Methyltransferase</fullName>
    </submittedName>
</protein>
<gene>
    <name evidence="8" type="ORF">AT727_07065</name>
</gene>
<dbReference type="Pfam" id="PF01208">
    <property type="entry name" value="URO-D"/>
    <property type="match status" value="1"/>
</dbReference>
<evidence type="ECO:0000256" key="2">
    <source>
        <dbReference type="ARBA" id="ARBA00022603"/>
    </source>
</evidence>
<dbReference type="GO" id="GO:0006779">
    <property type="term" value="P:porphyrin-containing compound biosynthetic process"/>
    <property type="evidence" value="ECO:0007669"/>
    <property type="project" value="InterPro"/>
</dbReference>
<dbReference type="EMBL" id="LOCK01000039">
    <property type="protein sequence ID" value="KTE90348.1"/>
    <property type="molecule type" value="Genomic_DNA"/>
</dbReference>
<dbReference type="Proteomes" id="UP000054623">
    <property type="component" value="Unassembled WGS sequence"/>
</dbReference>
<dbReference type="PANTHER" id="PTHR47099">
    <property type="entry name" value="METHYLCOBAMIDE:COM METHYLTRANSFERASE MTBA"/>
    <property type="match status" value="1"/>
</dbReference>
<keyword evidence="2 8" id="KW-0489">Methyltransferase</keyword>
<evidence type="ECO:0000256" key="4">
    <source>
        <dbReference type="ARBA" id="ARBA00022723"/>
    </source>
</evidence>
<proteinExistence type="predicted"/>
<dbReference type="InterPro" id="IPR038071">
    <property type="entry name" value="UROD/MetE-like_sf"/>
</dbReference>
<dbReference type="GO" id="GO:0046872">
    <property type="term" value="F:metal ion binding"/>
    <property type="evidence" value="ECO:0007669"/>
    <property type="project" value="UniProtKB-KW"/>
</dbReference>
<dbReference type="GO" id="GO:0032259">
    <property type="term" value="P:methylation"/>
    <property type="evidence" value="ECO:0007669"/>
    <property type="project" value="UniProtKB-KW"/>
</dbReference>
<keyword evidence="3 8" id="KW-0808">Transferase</keyword>
<dbReference type="GO" id="GO:0008168">
    <property type="term" value="F:methyltransferase activity"/>
    <property type="evidence" value="ECO:0007669"/>
    <property type="project" value="UniProtKB-KW"/>
</dbReference>
<evidence type="ECO:0000256" key="3">
    <source>
        <dbReference type="ARBA" id="ARBA00022679"/>
    </source>
</evidence>
<organism evidence="8 9">
    <name type="scientific">Desulfitobacterium hafniense</name>
    <name type="common">Desulfitobacterium frappieri</name>
    <dbReference type="NCBI Taxonomy" id="49338"/>
    <lineage>
        <taxon>Bacteria</taxon>
        <taxon>Bacillati</taxon>
        <taxon>Bacillota</taxon>
        <taxon>Clostridia</taxon>
        <taxon>Eubacteriales</taxon>
        <taxon>Desulfitobacteriaceae</taxon>
        <taxon>Desulfitobacterium</taxon>
    </lineage>
</organism>
<evidence type="ECO:0000256" key="5">
    <source>
        <dbReference type="ARBA" id="ARBA00022833"/>
    </source>
</evidence>
<evidence type="ECO:0000259" key="7">
    <source>
        <dbReference type="Pfam" id="PF01208"/>
    </source>
</evidence>
<reference evidence="8 9" key="1">
    <citation type="submission" date="2015-12" db="EMBL/GenBank/DDBJ databases">
        <title>Draft Genome Sequence of Desulfitobacterium hafniense Strain DH, a Sulfate-reducing Bacterium Isolated from Paddy Soils.</title>
        <authorList>
            <person name="Bao P."/>
            <person name="Zhang X."/>
            <person name="Li G."/>
        </authorList>
    </citation>
    <scope>NUCLEOTIDE SEQUENCE [LARGE SCALE GENOMIC DNA]</scope>
    <source>
        <strain evidence="8 9">DH</strain>
    </source>
</reference>
<dbReference type="GO" id="GO:0006730">
    <property type="term" value="P:one-carbon metabolic process"/>
    <property type="evidence" value="ECO:0007669"/>
    <property type="project" value="InterPro"/>
</dbReference>
<dbReference type="InterPro" id="IPR006360">
    <property type="entry name" value="Mtase_MtaA_CmuA"/>
</dbReference>
<evidence type="ECO:0000313" key="9">
    <source>
        <dbReference type="Proteomes" id="UP000054623"/>
    </source>
</evidence>
<dbReference type="GO" id="GO:0004853">
    <property type="term" value="F:uroporphyrinogen decarboxylase activity"/>
    <property type="evidence" value="ECO:0007669"/>
    <property type="project" value="InterPro"/>
</dbReference>
<dbReference type="AlphaFoldDB" id="A0A0W1JF54"/>
<dbReference type="InterPro" id="IPR052024">
    <property type="entry name" value="Methanogen_methyltrans"/>
</dbReference>
<dbReference type="SUPFAM" id="SSF51726">
    <property type="entry name" value="UROD/MetE-like"/>
    <property type="match status" value="1"/>
</dbReference>
<dbReference type="OrthoDB" id="9780425at2"/>
<dbReference type="NCBIfam" id="NF004889">
    <property type="entry name" value="PRK06252.1"/>
    <property type="match status" value="1"/>
</dbReference>